<accession>A0ABR4BG05</accession>
<protein>
    <submittedName>
        <fullName evidence="1">Uncharacterized protein</fullName>
    </submittedName>
</protein>
<proteinExistence type="predicted"/>
<dbReference type="Proteomes" id="UP001590951">
    <property type="component" value="Unassembled WGS sequence"/>
</dbReference>
<comment type="caution">
    <text evidence="1">The sequence shown here is derived from an EMBL/GenBank/DDBJ whole genome shotgun (WGS) entry which is preliminary data.</text>
</comment>
<evidence type="ECO:0000313" key="1">
    <source>
        <dbReference type="EMBL" id="KAL2056774.1"/>
    </source>
</evidence>
<gene>
    <name evidence="1" type="ORF">ABVK25_003169</name>
</gene>
<reference evidence="1 2" key="1">
    <citation type="submission" date="2024-09" db="EMBL/GenBank/DDBJ databases">
        <title>Rethinking Asexuality: The Enigmatic Case of Functional Sexual Genes in Lepraria (Stereocaulaceae).</title>
        <authorList>
            <person name="Doellman M."/>
            <person name="Sun Y."/>
            <person name="Barcenas-Pena A."/>
            <person name="Lumbsch H.T."/>
            <person name="Grewe F."/>
        </authorList>
    </citation>
    <scope>NUCLEOTIDE SEQUENCE [LARGE SCALE GENOMIC DNA]</scope>
    <source>
        <strain evidence="1 2">Grewe 0041</strain>
    </source>
</reference>
<evidence type="ECO:0000313" key="2">
    <source>
        <dbReference type="Proteomes" id="UP001590951"/>
    </source>
</evidence>
<dbReference type="EMBL" id="JBHFEH010000007">
    <property type="protein sequence ID" value="KAL2056774.1"/>
    <property type="molecule type" value="Genomic_DNA"/>
</dbReference>
<sequence length="169" mass="18745">MASNDPYPFPPPPPSKAKVDPILRNALRYTISAKEYKTLHLYFITRSPAAVRKRAPPPPNYASLVQTKDDYNGAAIRASLRVFIAIESSLKLWELIKANLLARGKPQRVKAKTSILKSPNLRPFPLSLPDPPPPPPSLSLLLPASHESPYQRCRALPSTKPSNIEVTHI</sequence>
<name>A0ABR4BG05_9LECA</name>
<keyword evidence="2" id="KW-1185">Reference proteome</keyword>
<organism evidence="1 2">
    <name type="scientific">Lepraria finkii</name>
    <dbReference type="NCBI Taxonomy" id="1340010"/>
    <lineage>
        <taxon>Eukaryota</taxon>
        <taxon>Fungi</taxon>
        <taxon>Dikarya</taxon>
        <taxon>Ascomycota</taxon>
        <taxon>Pezizomycotina</taxon>
        <taxon>Lecanoromycetes</taxon>
        <taxon>OSLEUM clade</taxon>
        <taxon>Lecanoromycetidae</taxon>
        <taxon>Lecanorales</taxon>
        <taxon>Lecanorineae</taxon>
        <taxon>Stereocaulaceae</taxon>
        <taxon>Lepraria</taxon>
    </lineage>
</organism>